<feature type="transmembrane region" description="Helical" evidence="1">
    <location>
        <begin position="41"/>
        <end position="60"/>
    </location>
</feature>
<keyword evidence="1" id="KW-0472">Membrane</keyword>
<proteinExistence type="predicted"/>
<dbReference type="Gene3D" id="2.160.20.80">
    <property type="entry name" value="E3 ubiquitin-protein ligase SopA"/>
    <property type="match status" value="1"/>
</dbReference>
<dbReference type="InterPro" id="IPR001646">
    <property type="entry name" value="5peptide_repeat"/>
</dbReference>
<organism evidence="2 3">
    <name type="scientific">Actinocrispum wychmicini</name>
    <dbReference type="NCBI Taxonomy" id="1213861"/>
    <lineage>
        <taxon>Bacteria</taxon>
        <taxon>Bacillati</taxon>
        <taxon>Actinomycetota</taxon>
        <taxon>Actinomycetes</taxon>
        <taxon>Pseudonocardiales</taxon>
        <taxon>Pseudonocardiaceae</taxon>
        <taxon>Actinocrispum</taxon>
    </lineage>
</organism>
<evidence type="ECO:0000313" key="2">
    <source>
        <dbReference type="EMBL" id="TCO64930.1"/>
    </source>
</evidence>
<dbReference type="Proteomes" id="UP000295680">
    <property type="component" value="Unassembled WGS sequence"/>
</dbReference>
<name>A0A4V2S8S5_9PSEU</name>
<dbReference type="Pfam" id="PF13576">
    <property type="entry name" value="Pentapeptide_3"/>
    <property type="match status" value="1"/>
</dbReference>
<keyword evidence="3" id="KW-1185">Reference proteome</keyword>
<dbReference type="EMBL" id="SLWS01000001">
    <property type="protein sequence ID" value="TCO64930.1"/>
    <property type="molecule type" value="Genomic_DNA"/>
</dbReference>
<reference evidence="2 3" key="1">
    <citation type="submission" date="2019-03" db="EMBL/GenBank/DDBJ databases">
        <title>Genomic Encyclopedia of Type Strains, Phase IV (KMG-IV): sequencing the most valuable type-strain genomes for metagenomic binning, comparative biology and taxonomic classification.</title>
        <authorList>
            <person name="Goeker M."/>
        </authorList>
    </citation>
    <scope>NUCLEOTIDE SEQUENCE [LARGE SCALE GENOMIC DNA]</scope>
    <source>
        <strain evidence="2 3">DSM 45934</strain>
    </source>
</reference>
<keyword evidence="1" id="KW-1133">Transmembrane helix</keyword>
<dbReference type="AlphaFoldDB" id="A0A4V2S8S5"/>
<evidence type="ECO:0000313" key="3">
    <source>
        <dbReference type="Proteomes" id="UP000295680"/>
    </source>
</evidence>
<keyword evidence="1" id="KW-0812">Transmembrane</keyword>
<feature type="transmembrane region" description="Helical" evidence="1">
    <location>
        <begin position="72"/>
        <end position="97"/>
    </location>
</feature>
<protein>
    <submittedName>
        <fullName evidence="2">Pentapeptide repeat protein</fullName>
    </submittedName>
</protein>
<dbReference type="OrthoDB" id="8440251at2"/>
<sequence length="398" mass="43554">MRRGVVAPAAIGVLLLAGGLLATTGWVDWPGLSQWLWHRVGWRQLVFALACGLLTTALVRKIRPKHMRTSQALSWWIVALGGAVVAGVTWGATAWLLEEANQAKDPAAARVEAVKTGLGIGAGTGGVFALLLAVRRQWHQEVSAAATELDAAEKRVTELYTKAVEQLGSDKAPVRLGGLYALERVGQNNPGQRQTIVNVLCAYLRMPYERPGEPPDRSTAHDAVVKDYRMGVQEREVRLTVQKLLAAHLTPGDERDIFGTFWKDIDLDLNGTLLIDFDLHLCRVNRVIFKEAVFAGDASFRGTTFTGDANFAAAKFKRSADFTEANFTKHAGFRRATFTGHALFNRARFTGFAGFVDATFSGYASFRQATFTGGIHALKHSTFAEEPQFAGARFPHED</sequence>
<comment type="caution">
    <text evidence="2">The sequence shown here is derived from an EMBL/GenBank/DDBJ whole genome shotgun (WGS) entry which is preliminary data.</text>
</comment>
<evidence type="ECO:0000256" key="1">
    <source>
        <dbReference type="SAM" id="Phobius"/>
    </source>
</evidence>
<gene>
    <name evidence="2" type="ORF">EV192_101714</name>
</gene>
<accession>A0A4V2S8S5</accession>